<gene>
    <name evidence="10" type="ORF">HYY20_02580</name>
</gene>
<keyword evidence="2 5" id="KW-0645">Protease</keyword>
<keyword evidence="4 5" id="KW-0720">Serine protease</keyword>
<dbReference type="InterPro" id="IPR036852">
    <property type="entry name" value="Peptidase_S8/S53_dom_sf"/>
</dbReference>
<organism evidence="10 11">
    <name type="scientific">Tectimicrobiota bacterium</name>
    <dbReference type="NCBI Taxonomy" id="2528274"/>
    <lineage>
        <taxon>Bacteria</taxon>
        <taxon>Pseudomonadati</taxon>
        <taxon>Nitrospinota/Tectimicrobiota group</taxon>
        <taxon>Candidatus Tectimicrobiota</taxon>
    </lineage>
</organism>
<evidence type="ECO:0000313" key="10">
    <source>
        <dbReference type="EMBL" id="MBI2875749.1"/>
    </source>
</evidence>
<dbReference type="PRINTS" id="PR00723">
    <property type="entry name" value="SUBTILISIN"/>
</dbReference>
<comment type="similarity">
    <text evidence="1 5 6">Belongs to the peptidase S8 family.</text>
</comment>
<evidence type="ECO:0000256" key="7">
    <source>
        <dbReference type="SAM" id="Phobius"/>
    </source>
</evidence>
<dbReference type="Proteomes" id="UP000769766">
    <property type="component" value="Unassembled WGS sequence"/>
</dbReference>
<evidence type="ECO:0000259" key="8">
    <source>
        <dbReference type="Pfam" id="PF00082"/>
    </source>
</evidence>
<dbReference type="InterPro" id="IPR017315">
    <property type="entry name" value="Pep_S8A_subtilisin_pbac-2"/>
</dbReference>
<name>A0A932CMA4_UNCTE</name>
<dbReference type="PANTHER" id="PTHR43806">
    <property type="entry name" value="PEPTIDASE S8"/>
    <property type="match status" value="1"/>
</dbReference>
<dbReference type="InterPro" id="IPR000209">
    <property type="entry name" value="Peptidase_S8/S53_dom"/>
</dbReference>
<keyword evidence="7" id="KW-1133">Transmembrane helix</keyword>
<evidence type="ECO:0000313" key="11">
    <source>
        <dbReference type="Proteomes" id="UP000769766"/>
    </source>
</evidence>
<dbReference type="Gene3D" id="2.60.40.10">
    <property type="entry name" value="Immunoglobulins"/>
    <property type="match status" value="2"/>
</dbReference>
<accession>A0A932CMA4</accession>
<evidence type="ECO:0000256" key="4">
    <source>
        <dbReference type="ARBA" id="ARBA00022825"/>
    </source>
</evidence>
<dbReference type="InterPro" id="IPR023827">
    <property type="entry name" value="Peptidase_S8_Asp-AS"/>
</dbReference>
<proteinExistence type="inferred from homology"/>
<comment type="caution">
    <text evidence="10">The sequence shown here is derived from an EMBL/GenBank/DDBJ whole genome shotgun (WGS) entry which is preliminary data.</text>
</comment>
<feature type="domain" description="Peptidase S8/S53" evidence="8">
    <location>
        <begin position="163"/>
        <end position="405"/>
    </location>
</feature>
<evidence type="ECO:0000256" key="6">
    <source>
        <dbReference type="RuleBase" id="RU003355"/>
    </source>
</evidence>
<dbReference type="AlphaFoldDB" id="A0A932CMA4"/>
<feature type="domain" description="Fervidolysin-like N-terminal prodomain" evidence="9">
    <location>
        <begin position="60"/>
        <end position="126"/>
    </location>
</feature>
<dbReference type="Pfam" id="PF17957">
    <property type="entry name" value="Big_7"/>
    <property type="match status" value="2"/>
</dbReference>
<evidence type="ECO:0000256" key="3">
    <source>
        <dbReference type="ARBA" id="ARBA00022801"/>
    </source>
</evidence>
<feature type="active site" description="Charge relay system" evidence="5">
    <location>
        <position position="172"/>
    </location>
</feature>
<feature type="transmembrane region" description="Helical" evidence="7">
    <location>
        <begin position="33"/>
        <end position="54"/>
    </location>
</feature>
<dbReference type="PROSITE" id="PS00137">
    <property type="entry name" value="SUBTILASE_HIS"/>
    <property type="match status" value="1"/>
</dbReference>
<evidence type="ECO:0000256" key="1">
    <source>
        <dbReference type="ARBA" id="ARBA00011073"/>
    </source>
</evidence>
<dbReference type="PROSITE" id="PS00138">
    <property type="entry name" value="SUBTILASE_SER"/>
    <property type="match status" value="1"/>
</dbReference>
<dbReference type="GO" id="GO:0006508">
    <property type="term" value="P:proteolysis"/>
    <property type="evidence" value="ECO:0007669"/>
    <property type="project" value="UniProtKB-KW"/>
</dbReference>
<dbReference type="InterPro" id="IPR050131">
    <property type="entry name" value="Peptidase_S8_subtilisin-like"/>
</dbReference>
<dbReference type="GO" id="GO:0004252">
    <property type="term" value="F:serine-type endopeptidase activity"/>
    <property type="evidence" value="ECO:0007669"/>
    <property type="project" value="UniProtKB-UniRule"/>
</dbReference>
<feature type="active site" description="Charge relay system" evidence="5">
    <location>
        <position position="357"/>
    </location>
</feature>
<dbReference type="CDD" id="cd07498">
    <property type="entry name" value="Peptidases_S8_15"/>
    <property type="match status" value="1"/>
</dbReference>
<sequence>MNALGKRTSENPVPGAVHLTPVVHPKAGKPSKFFHLALSILLVVALGMTTTAWANPQSPRWAWGRILVQPRAGLPAADFDRLLRSHGARAIGRIEPIQVHIVEVPPGAEDAMVHALSQDRQVKFAEKDMLVAPEATHANDPQYNNEWHLQKIQAPTAWDTSLGNGIVVAILDTGVDGSHPDLAGKMVPGWNMYDNNSNTSDVHGHGTWVAGVVGAASNNGLGVASVAWNALLMPVRISLPDGSAYWSTMANGVTWAADHGADVANISYNKVSGSATVQSAAQYLRSKGGLVVVAAGNSGVFESISESPALISVSATTSSDQLASFSSYGAYIDLSAPGASIITTARGGGYATVSGTSFSSPTTAGVIALIMAANLALGPSQVEEILFQTADDLGAAGWDQYYGHGRVNAAAAVLTAVQAPAVDAQAPSVTITSPTGGTVAGMVPVDVSASDNMGVIRVSLYANGQFVASDLTEPYQFSLDSTQLPEGPATLTAYAFDAAGNQGTSAAVSIAVDNQPDPPDTLPPTVSITSPTDGSSVKGTVSINLRASDNISVIRLEGYVDGSLKCVTNLDTLTCNWNTRKALAGTHTISAKAKDAAGNIGTTSIQVNVTGK</sequence>
<evidence type="ECO:0000256" key="5">
    <source>
        <dbReference type="PROSITE-ProRule" id="PRU01240"/>
    </source>
</evidence>
<dbReference type="Pfam" id="PF00082">
    <property type="entry name" value="Peptidase_S8"/>
    <property type="match status" value="1"/>
</dbReference>
<dbReference type="EMBL" id="JACPRF010000076">
    <property type="protein sequence ID" value="MBI2875749.1"/>
    <property type="molecule type" value="Genomic_DNA"/>
</dbReference>
<protein>
    <submittedName>
        <fullName evidence="10">S8 family serine peptidase</fullName>
    </submittedName>
</protein>
<keyword evidence="7" id="KW-0812">Transmembrane</keyword>
<evidence type="ECO:0000259" key="9">
    <source>
        <dbReference type="Pfam" id="PF22148"/>
    </source>
</evidence>
<dbReference type="Gene3D" id="3.40.50.200">
    <property type="entry name" value="Peptidase S8/S53 domain"/>
    <property type="match status" value="1"/>
</dbReference>
<dbReference type="InterPro" id="IPR013783">
    <property type="entry name" value="Ig-like_fold"/>
</dbReference>
<dbReference type="InterPro" id="IPR034054">
    <property type="entry name" value="Pep_S8_PrcA"/>
</dbReference>
<dbReference type="Pfam" id="PF22148">
    <property type="entry name" value="Fervidolysin_NPro-like"/>
    <property type="match status" value="1"/>
</dbReference>
<keyword evidence="7" id="KW-0472">Membrane</keyword>
<dbReference type="InterPro" id="IPR054399">
    <property type="entry name" value="Fervidolysin-like_N_prodom"/>
</dbReference>
<dbReference type="InterPro" id="IPR015500">
    <property type="entry name" value="Peptidase_S8_subtilisin-rel"/>
</dbReference>
<evidence type="ECO:0000256" key="2">
    <source>
        <dbReference type="ARBA" id="ARBA00022670"/>
    </source>
</evidence>
<dbReference type="PROSITE" id="PS00136">
    <property type="entry name" value="SUBTILASE_ASP"/>
    <property type="match status" value="1"/>
</dbReference>
<dbReference type="InterPro" id="IPR023828">
    <property type="entry name" value="Peptidase_S8_Ser-AS"/>
</dbReference>
<dbReference type="InterPro" id="IPR022398">
    <property type="entry name" value="Peptidase_S8_His-AS"/>
</dbReference>
<reference evidence="10" key="1">
    <citation type="submission" date="2020-07" db="EMBL/GenBank/DDBJ databases">
        <title>Huge and variable diversity of episymbiotic CPR bacteria and DPANN archaea in groundwater ecosystems.</title>
        <authorList>
            <person name="He C.Y."/>
            <person name="Keren R."/>
            <person name="Whittaker M."/>
            <person name="Farag I.F."/>
            <person name="Doudna J."/>
            <person name="Cate J.H.D."/>
            <person name="Banfield J.F."/>
        </authorList>
    </citation>
    <scope>NUCLEOTIDE SEQUENCE</scope>
    <source>
        <strain evidence="10">NC_groundwater_672_Ag_B-0.1um_62_36</strain>
    </source>
</reference>
<dbReference type="PROSITE" id="PS51892">
    <property type="entry name" value="SUBTILASE"/>
    <property type="match status" value="1"/>
</dbReference>
<dbReference type="PANTHER" id="PTHR43806:SF11">
    <property type="entry name" value="CEREVISIN-RELATED"/>
    <property type="match status" value="1"/>
</dbReference>
<feature type="active site" description="Charge relay system" evidence="5">
    <location>
        <position position="205"/>
    </location>
</feature>
<dbReference type="PIRSF" id="PIRSF037901">
    <property type="entry name" value="Subtilisin_rel_Nmul_A1891"/>
    <property type="match status" value="1"/>
</dbReference>
<dbReference type="SUPFAM" id="SSF52743">
    <property type="entry name" value="Subtilisin-like"/>
    <property type="match status" value="1"/>
</dbReference>
<keyword evidence="3 5" id="KW-0378">Hydrolase</keyword>